<sequence>MAGFNPRTLYAIFASLSLLNVLVAADAVSDLQTKGRAAIDASIAKSSTCTKDQIRIRRECTTRGDITASDKLAYIAAVQCITSSPSKLPPTQYPGAKTRFDDFVVIHMKNTLSIHGTGSFLSWHRYFTYAYENALRVECGYNGTQPYWDWGRYAASPETSPVFDGSETSMSGQGERVQHSSNGIKPAGNGGGCIASGPFKGMMVNLGPVAAADAPAPPRNPRTDGYGYNPRCIKRDISNYLTQLYATTPKIASLITNYKTIGPFQDAMQAPTGVHGAGHFTVAGDPGSDFYTSPGDPYFYLHHAMVDRTWYIWQSQDFANRQQVIAGGTSMMGGGRAQSLEDNIDLEVLNVDGKAYKIKELVSTVAGPFCYIYE</sequence>
<dbReference type="SUPFAM" id="SSF48056">
    <property type="entry name" value="Di-copper centre-containing domain"/>
    <property type="match status" value="1"/>
</dbReference>
<accession>A0A364MUB3</accession>
<evidence type="ECO:0000256" key="4">
    <source>
        <dbReference type="SAM" id="SignalP"/>
    </source>
</evidence>
<dbReference type="Pfam" id="PF00264">
    <property type="entry name" value="Tyrosinase"/>
    <property type="match status" value="1"/>
</dbReference>
<dbReference type="InterPro" id="IPR050316">
    <property type="entry name" value="Tyrosinase/Hemocyanin"/>
</dbReference>
<proteinExistence type="predicted"/>
<dbReference type="PRINTS" id="PR00092">
    <property type="entry name" value="TYROSINASE"/>
</dbReference>
<dbReference type="PROSITE" id="PS00497">
    <property type="entry name" value="TYROSINASE_1"/>
    <property type="match status" value="1"/>
</dbReference>
<feature type="chain" id="PRO_5016933017" evidence="4">
    <location>
        <begin position="25"/>
        <end position="374"/>
    </location>
</feature>
<evidence type="ECO:0000256" key="2">
    <source>
        <dbReference type="ARBA" id="ARBA00023002"/>
    </source>
</evidence>
<dbReference type="InterPro" id="IPR008922">
    <property type="entry name" value="Di-copper_centre_dom_sf"/>
</dbReference>
<name>A0A364MUB3_STELY</name>
<evidence type="ECO:0000256" key="3">
    <source>
        <dbReference type="SAM" id="MobiDB-lite"/>
    </source>
</evidence>
<dbReference type="Gene3D" id="1.10.1280.10">
    <property type="entry name" value="Di-copper center containing domain from catechol oxidase"/>
    <property type="match status" value="1"/>
</dbReference>
<reference evidence="8" key="1">
    <citation type="submission" date="2018-05" db="EMBL/GenBank/DDBJ databases">
        <title>Draft genome sequence of Stemphylium lycopersici strain CIDEFI 213.</title>
        <authorList>
            <person name="Medina R."/>
            <person name="Franco M.E.E."/>
            <person name="Lucentini C.G."/>
            <person name="Saparrat M.C.N."/>
            <person name="Balatti P.A."/>
        </authorList>
    </citation>
    <scope>NUCLEOTIDE SEQUENCE [LARGE SCALE GENOMIC DNA]</scope>
    <source>
        <strain evidence="8">CIDEFI 213</strain>
    </source>
</reference>
<keyword evidence="1" id="KW-0479">Metal-binding</keyword>
<keyword evidence="8" id="KW-1185">Reference proteome</keyword>
<dbReference type="Proteomes" id="UP000249619">
    <property type="component" value="Unassembled WGS sequence"/>
</dbReference>
<comment type="caution">
    <text evidence="7">The sequence shown here is derived from an EMBL/GenBank/DDBJ whole genome shotgun (WGS) entry which is preliminary data.</text>
</comment>
<evidence type="ECO:0000313" key="8">
    <source>
        <dbReference type="Proteomes" id="UP000249619"/>
    </source>
</evidence>
<protein>
    <submittedName>
        <fullName evidence="7">Di-copper centre-containing protein</fullName>
    </submittedName>
</protein>
<dbReference type="PANTHER" id="PTHR11474:SF125">
    <property type="entry name" value="N-ACETYL-6-HYDROXYTRYPTOPHAN OXIDASE IVOB-RELATED"/>
    <property type="match status" value="1"/>
</dbReference>
<feature type="domain" description="Tyrosinase copper-binding" evidence="6">
    <location>
        <begin position="296"/>
        <end position="307"/>
    </location>
</feature>
<evidence type="ECO:0000313" key="7">
    <source>
        <dbReference type="EMBL" id="RAR03005.1"/>
    </source>
</evidence>
<evidence type="ECO:0000256" key="1">
    <source>
        <dbReference type="ARBA" id="ARBA00022723"/>
    </source>
</evidence>
<evidence type="ECO:0000259" key="6">
    <source>
        <dbReference type="PROSITE" id="PS00498"/>
    </source>
</evidence>
<dbReference type="EMBL" id="QGDH01000194">
    <property type="protein sequence ID" value="RAR03005.1"/>
    <property type="molecule type" value="Genomic_DNA"/>
</dbReference>
<evidence type="ECO:0000259" key="5">
    <source>
        <dbReference type="PROSITE" id="PS00497"/>
    </source>
</evidence>
<dbReference type="GO" id="GO:0016491">
    <property type="term" value="F:oxidoreductase activity"/>
    <property type="evidence" value="ECO:0007669"/>
    <property type="project" value="UniProtKB-KW"/>
</dbReference>
<gene>
    <name evidence="7" type="ORF">DDE83_008378</name>
</gene>
<dbReference type="GO" id="GO:0046872">
    <property type="term" value="F:metal ion binding"/>
    <property type="evidence" value="ECO:0007669"/>
    <property type="project" value="UniProtKB-KW"/>
</dbReference>
<keyword evidence="4" id="KW-0732">Signal</keyword>
<dbReference type="OrthoDB" id="6132182at2759"/>
<feature type="signal peptide" evidence="4">
    <location>
        <begin position="1"/>
        <end position="24"/>
    </location>
</feature>
<dbReference type="InterPro" id="IPR002227">
    <property type="entry name" value="Tyrosinase_Cu-bd"/>
</dbReference>
<dbReference type="AlphaFoldDB" id="A0A364MUB3"/>
<dbReference type="PANTHER" id="PTHR11474">
    <property type="entry name" value="TYROSINASE FAMILY MEMBER"/>
    <property type="match status" value="1"/>
</dbReference>
<feature type="domain" description="Tyrosinase copper-binding" evidence="5">
    <location>
        <begin position="115"/>
        <end position="132"/>
    </location>
</feature>
<dbReference type="PROSITE" id="PS00498">
    <property type="entry name" value="TYROSINASE_2"/>
    <property type="match status" value="1"/>
</dbReference>
<keyword evidence="2" id="KW-0560">Oxidoreductase</keyword>
<feature type="region of interest" description="Disordered" evidence="3">
    <location>
        <begin position="161"/>
        <end position="185"/>
    </location>
</feature>
<organism evidence="7 8">
    <name type="scientific">Stemphylium lycopersici</name>
    <name type="common">Tomato gray leaf spot disease fungus</name>
    <name type="synonym">Thyrospora lycopersici</name>
    <dbReference type="NCBI Taxonomy" id="183478"/>
    <lineage>
        <taxon>Eukaryota</taxon>
        <taxon>Fungi</taxon>
        <taxon>Dikarya</taxon>
        <taxon>Ascomycota</taxon>
        <taxon>Pezizomycotina</taxon>
        <taxon>Dothideomycetes</taxon>
        <taxon>Pleosporomycetidae</taxon>
        <taxon>Pleosporales</taxon>
        <taxon>Pleosporineae</taxon>
        <taxon>Pleosporaceae</taxon>
        <taxon>Stemphylium</taxon>
    </lineage>
</organism>
<dbReference type="STRING" id="183478.A0A364MUB3"/>